<proteinExistence type="predicted"/>
<protein>
    <submittedName>
        <fullName evidence="1">Uncharacterized protein</fullName>
    </submittedName>
</protein>
<organism evidence="1 2">
    <name type="scientific">Cirrhinus molitorella</name>
    <name type="common">mud carp</name>
    <dbReference type="NCBI Taxonomy" id="172907"/>
    <lineage>
        <taxon>Eukaryota</taxon>
        <taxon>Metazoa</taxon>
        <taxon>Chordata</taxon>
        <taxon>Craniata</taxon>
        <taxon>Vertebrata</taxon>
        <taxon>Euteleostomi</taxon>
        <taxon>Actinopterygii</taxon>
        <taxon>Neopterygii</taxon>
        <taxon>Teleostei</taxon>
        <taxon>Ostariophysi</taxon>
        <taxon>Cypriniformes</taxon>
        <taxon>Cyprinidae</taxon>
        <taxon>Labeoninae</taxon>
        <taxon>Labeonini</taxon>
        <taxon>Cirrhinus</taxon>
    </lineage>
</organism>
<evidence type="ECO:0000313" key="1">
    <source>
        <dbReference type="EMBL" id="KAL1267498.1"/>
    </source>
</evidence>
<reference evidence="1 2" key="1">
    <citation type="submission" date="2023-09" db="EMBL/GenBank/DDBJ databases">
        <authorList>
            <person name="Wang M."/>
        </authorList>
    </citation>
    <scope>NUCLEOTIDE SEQUENCE [LARGE SCALE GENOMIC DNA]</scope>
    <source>
        <strain evidence="1">GT-2023</strain>
        <tissue evidence="1">Liver</tissue>
    </source>
</reference>
<evidence type="ECO:0000313" key="2">
    <source>
        <dbReference type="Proteomes" id="UP001558613"/>
    </source>
</evidence>
<keyword evidence="2" id="KW-1185">Reference proteome</keyword>
<comment type="caution">
    <text evidence="1">The sequence shown here is derived from an EMBL/GenBank/DDBJ whole genome shotgun (WGS) entry which is preliminary data.</text>
</comment>
<dbReference type="Proteomes" id="UP001558613">
    <property type="component" value="Unassembled WGS sequence"/>
</dbReference>
<sequence length="68" mass="7460">MQLKKEPVVIECVPRLKGLIHPAGTNRSTESLTGDRWPLSFGHKGTEYGALANTNGRDHVTLEAVFLT</sequence>
<gene>
    <name evidence="1" type="ORF">QQF64_032861</name>
</gene>
<name>A0ABR3MS77_9TELE</name>
<accession>A0ABR3MS77</accession>
<dbReference type="EMBL" id="JAYMGO010000009">
    <property type="protein sequence ID" value="KAL1267498.1"/>
    <property type="molecule type" value="Genomic_DNA"/>
</dbReference>